<organism evidence="1 2">
    <name type="scientific">Photorhabdus namnaonensis</name>
    <dbReference type="NCBI Taxonomy" id="1851568"/>
    <lineage>
        <taxon>Bacteria</taxon>
        <taxon>Pseudomonadati</taxon>
        <taxon>Pseudomonadota</taxon>
        <taxon>Gammaproteobacteria</taxon>
        <taxon>Enterobacterales</taxon>
        <taxon>Morganellaceae</taxon>
        <taxon>Photorhabdus</taxon>
    </lineage>
</organism>
<proteinExistence type="predicted"/>
<gene>
    <name evidence="1" type="ORF">Phpb_00840</name>
</gene>
<keyword evidence="2" id="KW-1185">Reference proteome</keyword>
<reference evidence="2" key="1">
    <citation type="submission" date="2015-11" db="EMBL/GenBank/DDBJ databases">
        <authorList>
            <person name="Tobias N.J."/>
            <person name="Mishra B."/>
            <person name="Gupta D.K."/>
            <person name="Thines M."/>
            <person name="Stinear T.P."/>
            <person name="Bode H.B."/>
        </authorList>
    </citation>
    <scope>NUCLEOTIDE SEQUENCE [LARGE SCALE GENOMIC DNA]</scope>
    <source>
        <strain evidence="2">PB45.5</strain>
    </source>
</reference>
<protein>
    <submittedName>
        <fullName evidence="1">Uncharacterized protein</fullName>
    </submittedName>
</protein>
<dbReference type="EMBL" id="LOIC01000018">
    <property type="protein sequence ID" value="OCA56341.1"/>
    <property type="molecule type" value="Genomic_DNA"/>
</dbReference>
<comment type="caution">
    <text evidence="1">The sequence shown here is derived from an EMBL/GenBank/DDBJ whole genome shotgun (WGS) entry which is preliminary data.</text>
</comment>
<name>A0A1B8YML4_9GAMM</name>
<accession>A0A1B8YML4</accession>
<evidence type="ECO:0000313" key="1">
    <source>
        <dbReference type="EMBL" id="OCA56341.1"/>
    </source>
</evidence>
<dbReference type="AlphaFoldDB" id="A0A1B8YML4"/>
<evidence type="ECO:0000313" key="2">
    <source>
        <dbReference type="Proteomes" id="UP000092665"/>
    </source>
</evidence>
<sequence>MVQHCLIQLPGGRRLLIDFLLMPYGFRVVIEYVLEQSCSLVRTSRKGFEALHLCGACL</sequence>
<dbReference type="Proteomes" id="UP000092665">
    <property type="component" value="Unassembled WGS sequence"/>
</dbReference>